<dbReference type="SUPFAM" id="SSF90123">
    <property type="entry name" value="ABC transporter transmembrane region"/>
    <property type="match status" value="1"/>
</dbReference>
<dbReference type="HOGENOM" id="CLU_000604_84_3_14"/>
<feature type="transmembrane region" description="Helical" evidence="10">
    <location>
        <begin position="247"/>
        <end position="269"/>
    </location>
</feature>
<dbReference type="InterPro" id="IPR036640">
    <property type="entry name" value="ABC1_TM_sf"/>
</dbReference>
<name>Q8EV13_MALP2</name>
<feature type="transmembrane region" description="Helical" evidence="10">
    <location>
        <begin position="165"/>
        <end position="184"/>
    </location>
</feature>
<evidence type="ECO:0000259" key="12">
    <source>
        <dbReference type="PROSITE" id="PS50893"/>
    </source>
</evidence>
<evidence type="ECO:0000256" key="9">
    <source>
        <dbReference type="ARBA" id="ARBA00023136"/>
    </source>
</evidence>
<evidence type="ECO:0000256" key="11">
    <source>
        <dbReference type="SAM" id="SignalP"/>
    </source>
</evidence>
<dbReference type="eggNOG" id="COG1132">
    <property type="taxonomic scope" value="Bacteria"/>
</dbReference>
<keyword evidence="3" id="KW-0813">Transport</keyword>
<keyword evidence="15" id="KW-1185">Reference proteome</keyword>
<dbReference type="PROSITE" id="PS50893">
    <property type="entry name" value="ABC_TRANSPORTER_2"/>
    <property type="match status" value="1"/>
</dbReference>
<feature type="domain" description="ABC transporter" evidence="12">
    <location>
        <begin position="346"/>
        <end position="583"/>
    </location>
</feature>
<evidence type="ECO:0000256" key="7">
    <source>
        <dbReference type="ARBA" id="ARBA00022840"/>
    </source>
</evidence>
<evidence type="ECO:0000313" key="15">
    <source>
        <dbReference type="Proteomes" id="UP000002522"/>
    </source>
</evidence>
<dbReference type="RefSeq" id="WP_011077577.1">
    <property type="nucleotide sequence ID" value="NC_004432.1"/>
</dbReference>
<proteinExistence type="inferred from homology"/>
<feature type="chain" id="PRO_5004305487" evidence="11">
    <location>
        <begin position="27"/>
        <end position="589"/>
    </location>
</feature>
<reference evidence="14 15" key="1">
    <citation type="journal article" date="2002" name="Nucleic Acids Res.">
        <title>The complete genomic sequence of Mycoplasma penetrans, an intracellular bacterial pathogen in humans.</title>
        <authorList>
            <person name="Sasaki Y."/>
            <person name="Ishikawa J."/>
            <person name="Yamashita A."/>
            <person name="Oshima K."/>
            <person name="Kenri T."/>
            <person name="Furuya K."/>
            <person name="Yoshino C."/>
            <person name="Horino A."/>
            <person name="Shiba T."/>
            <person name="Sasaki T."/>
            <person name="Hattori M."/>
        </authorList>
    </citation>
    <scope>NUCLEOTIDE SEQUENCE [LARGE SCALE GENOMIC DNA]</scope>
    <source>
        <strain evidence="14 15">HF-2</strain>
    </source>
</reference>
<dbReference type="InterPro" id="IPR003439">
    <property type="entry name" value="ABC_transporter-like_ATP-bd"/>
</dbReference>
<organism evidence="14 15">
    <name type="scientific">Malacoplasma penetrans (strain HF-2)</name>
    <name type="common">Mycoplasma penetrans</name>
    <dbReference type="NCBI Taxonomy" id="272633"/>
    <lineage>
        <taxon>Bacteria</taxon>
        <taxon>Bacillati</taxon>
        <taxon>Mycoplasmatota</taxon>
        <taxon>Mycoplasmoidales</taxon>
        <taxon>Mycoplasmoidaceae</taxon>
        <taxon>Malacoplasma</taxon>
    </lineage>
</organism>
<dbReference type="SUPFAM" id="SSF52540">
    <property type="entry name" value="P-loop containing nucleoside triphosphate hydrolases"/>
    <property type="match status" value="1"/>
</dbReference>
<dbReference type="Gene3D" id="3.40.50.300">
    <property type="entry name" value="P-loop containing nucleotide triphosphate hydrolases"/>
    <property type="match status" value="1"/>
</dbReference>
<feature type="domain" description="ABC transmembrane type-1" evidence="13">
    <location>
        <begin position="17"/>
        <end position="314"/>
    </location>
</feature>
<dbReference type="InterPro" id="IPR011527">
    <property type="entry name" value="ABC1_TM_dom"/>
</dbReference>
<evidence type="ECO:0000313" key="14">
    <source>
        <dbReference type="EMBL" id="BAC44548.1"/>
    </source>
</evidence>
<keyword evidence="11" id="KW-0732">Signal</keyword>
<evidence type="ECO:0000256" key="2">
    <source>
        <dbReference type="ARBA" id="ARBA00005417"/>
    </source>
</evidence>
<dbReference type="InterPro" id="IPR039421">
    <property type="entry name" value="Type_1_exporter"/>
</dbReference>
<keyword evidence="5 10" id="KW-0812">Transmembrane</keyword>
<dbReference type="PROSITE" id="PS50929">
    <property type="entry name" value="ABC_TM1F"/>
    <property type="match status" value="1"/>
</dbReference>
<keyword evidence="8 10" id="KW-1133">Transmembrane helix</keyword>
<dbReference type="KEGG" id="mpe:MYPE7540"/>
<keyword evidence="7 14" id="KW-0067">ATP-binding</keyword>
<gene>
    <name evidence="14" type="ordered locus">MYPE7540</name>
</gene>
<evidence type="ECO:0000256" key="10">
    <source>
        <dbReference type="SAM" id="Phobius"/>
    </source>
</evidence>
<feature type="signal peptide" evidence="11">
    <location>
        <begin position="1"/>
        <end position="26"/>
    </location>
</feature>
<evidence type="ECO:0000256" key="3">
    <source>
        <dbReference type="ARBA" id="ARBA00022448"/>
    </source>
</evidence>
<feature type="transmembrane region" description="Helical" evidence="10">
    <location>
        <begin position="139"/>
        <end position="159"/>
    </location>
</feature>
<dbReference type="GO" id="GO:0005524">
    <property type="term" value="F:ATP binding"/>
    <property type="evidence" value="ECO:0007669"/>
    <property type="project" value="UniProtKB-KW"/>
</dbReference>
<feature type="transmembrane region" description="Helical" evidence="10">
    <location>
        <begin position="61"/>
        <end position="81"/>
    </location>
</feature>
<dbReference type="GO" id="GO:0015421">
    <property type="term" value="F:ABC-type oligopeptide transporter activity"/>
    <property type="evidence" value="ECO:0007669"/>
    <property type="project" value="TreeGrafter"/>
</dbReference>
<dbReference type="PANTHER" id="PTHR43394">
    <property type="entry name" value="ATP-DEPENDENT PERMEASE MDL1, MITOCHONDRIAL"/>
    <property type="match status" value="1"/>
</dbReference>
<dbReference type="InterPro" id="IPR027417">
    <property type="entry name" value="P-loop_NTPase"/>
</dbReference>
<dbReference type="InParanoid" id="Q8EV13"/>
<dbReference type="EMBL" id="BA000026">
    <property type="protein sequence ID" value="BAC44548.1"/>
    <property type="molecule type" value="Genomic_DNA"/>
</dbReference>
<feature type="transmembrane region" description="Helical" evidence="10">
    <location>
        <begin position="289"/>
        <end position="312"/>
    </location>
</feature>
<dbReference type="PROSITE" id="PS00211">
    <property type="entry name" value="ABC_TRANSPORTER_1"/>
    <property type="match status" value="1"/>
</dbReference>
<keyword evidence="6" id="KW-0547">Nucleotide-binding</keyword>
<protein>
    <submittedName>
        <fullName evidence="14">ABC transporter ATP-binding protein</fullName>
    </submittedName>
</protein>
<dbReference type="SMART" id="SM00382">
    <property type="entry name" value="AAA"/>
    <property type="match status" value="1"/>
</dbReference>
<dbReference type="AlphaFoldDB" id="Q8EV13"/>
<dbReference type="FunFam" id="3.40.50.300:FF:000221">
    <property type="entry name" value="Multidrug ABC transporter ATP-binding protein"/>
    <property type="match status" value="1"/>
</dbReference>
<dbReference type="Gene3D" id="1.20.1560.10">
    <property type="entry name" value="ABC transporter type 1, transmembrane domain"/>
    <property type="match status" value="1"/>
</dbReference>
<dbReference type="GO" id="GO:0005886">
    <property type="term" value="C:plasma membrane"/>
    <property type="evidence" value="ECO:0007669"/>
    <property type="project" value="UniProtKB-SubCell"/>
</dbReference>
<evidence type="ECO:0000256" key="8">
    <source>
        <dbReference type="ARBA" id="ARBA00022989"/>
    </source>
</evidence>
<evidence type="ECO:0000259" key="13">
    <source>
        <dbReference type="PROSITE" id="PS50929"/>
    </source>
</evidence>
<accession>Q8EV13</accession>
<dbReference type="STRING" id="272633.gene:10731877"/>
<dbReference type="Pfam" id="PF00664">
    <property type="entry name" value="ABC_membrane"/>
    <property type="match status" value="1"/>
</dbReference>
<dbReference type="Proteomes" id="UP000002522">
    <property type="component" value="Chromosome"/>
</dbReference>
<evidence type="ECO:0000256" key="6">
    <source>
        <dbReference type="ARBA" id="ARBA00022741"/>
    </source>
</evidence>
<dbReference type="Pfam" id="PF00005">
    <property type="entry name" value="ABC_tran"/>
    <property type="match status" value="1"/>
</dbReference>
<dbReference type="GO" id="GO:0016887">
    <property type="term" value="F:ATP hydrolysis activity"/>
    <property type="evidence" value="ECO:0007669"/>
    <property type="project" value="InterPro"/>
</dbReference>
<dbReference type="PANTHER" id="PTHR43394:SF1">
    <property type="entry name" value="ATP-BINDING CASSETTE SUB-FAMILY B MEMBER 10, MITOCHONDRIAL"/>
    <property type="match status" value="1"/>
</dbReference>
<comment type="subcellular location">
    <subcellularLocation>
        <location evidence="1">Cell membrane</location>
        <topology evidence="1">Multi-pass membrane protein</topology>
    </subcellularLocation>
</comment>
<evidence type="ECO:0000256" key="5">
    <source>
        <dbReference type="ARBA" id="ARBA00022692"/>
    </source>
</evidence>
<sequence length="589" mass="66782">MIKIFKQFKKKNTLFLIIALTFSAIECVSSTFQPFLLSEITRHFNNIAIGNLTSDQVNQEIHQVLIIFAVIVSMVTVGFLCRVTSRFFHIKSAVEIVERLRNNLFWRLQWIKDNEFNKLSVSSIVSRATNDSYQYQETIFTFFLFFFESMMLITGVVIFCLTISPILSSVFVLIIPSILAVYWISNQKAKKYFTTSFEELDNVNRVMRENIAGTKTVRSFRIQKYQSERFDIHNIAWYKSIYKGETLVYFGIIFLFFALNAAIIIVVFISGTVNYVSVGNQTIAINEVIAFANYLIYAVFCVFGISMTLVSVNRTRICIERIEEILKIDIEQPTEVDFENEFVPSLEFKNVSYSYGIVSDEKPIIDNISFKVNPGEILGIIGPTGSGKSTIVALAANLAEPESGEIRFGGYTSSEVSTKNIRKQVSVALQEKFIFSGTIKSNITMGNNQASQEKIEWAAKLACADEFINKTEKQYDSEVLQNGNNFSGGQKQRMAIARAFAKKSGIYILDDSLSALDNLTRDKVLKNIKNNFKNKTFIIVSQQVKTIKDADKIIVLDKGQIIDIGTHNQLVKKCALYNKIYDSQKTIGE</sequence>
<comment type="similarity">
    <text evidence="2">Belongs to the ABC transporter superfamily.</text>
</comment>
<keyword evidence="9 10" id="KW-0472">Membrane</keyword>
<evidence type="ECO:0000256" key="1">
    <source>
        <dbReference type="ARBA" id="ARBA00004651"/>
    </source>
</evidence>
<dbReference type="InterPro" id="IPR017871">
    <property type="entry name" value="ABC_transporter-like_CS"/>
</dbReference>
<dbReference type="InterPro" id="IPR003593">
    <property type="entry name" value="AAA+_ATPase"/>
</dbReference>
<evidence type="ECO:0000256" key="4">
    <source>
        <dbReference type="ARBA" id="ARBA00022475"/>
    </source>
</evidence>
<keyword evidence="4" id="KW-1003">Cell membrane</keyword>